<keyword evidence="5 6" id="KW-0482">Metalloprotease</keyword>
<evidence type="ECO:0000313" key="11">
    <source>
        <dbReference type="Proteomes" id="UP000612361"/>
    </source>
</evidence>
<evidence type="ECO:0000256" key="1">
    <source>
        <dbReference type="ARBA" id="ARBA00022670"/>
    </source>
</evidence>
<dbReference type="GO" id="GO:0051603">
    <property type="term" value="P:proteolysis involved in protein catabolic process"/>
    <property type="evidence" value="ECO:0007669"/>
    <property type="project" value="TreeGrafter"/>
</dbReference>
<keyword evidence="11" id="KW-1185">Reference proteome</keyword>
<keyword evidence="7" id="KW-0472">Membrane</keyword>
<dbReference type="PANTHER" id="PTHR22726:SF1">
    <property type="entry name" value="METALLOENDOPEPTIDASE OMA1, MITOCHONDRIAL"/>
    <property type="match status" value="1"/>
</dbReference>
<dbReference type="Proteomes" id="UP000612361">
    <property type="component" value="Unassembled WGS sequence"/>
</dbReference>
<accession>A0A923KYN4</accession>
<evidence type="ECO:0000313" key="10">
    <source>
        <dbReference type="EMBL" id="MBC3934700.1"/>
    </source>
</evidence>
<keyword evidence="1 6" id="KW-0645">Protease</keyword>
<comment type="similarity">
    <text evidence="6">Belongs to the peptidase M48 family.</text>
</comment>
<dbReference type="AlphaFoldDB" id="A0A923KYN4"/>
<evidence type="ECO:0000256" key="5">
    <source>
        <dbReference type="ARBA" id="ARBA00023049"/>
    </source>
</evidence>
<keyword evidence="3 6" id="KW-0378">Hydrolase</keyword>
<keyword evidence="2" id="KW-0479">Metal-binding</keyword>
<dbReference type="InterPro" id="IPR055518">
    <property type="entry name" value="DUF7092"/>
</dbReference>
<keyword evidence="7" id="KW-1133">Transmembrane helix</keyword>
<evidence type="ECO:0000256" key="3">
    <source>
        <dbReference type="ARBA" id="ARBA00022801"/>
    </source>
</evidence>
<dbReference type="InterPro" id="IPR051156">
    <property type="entry name" value="Mito/Outer_Membr_Metalloprot"/>
</dbReference>
<organism evidence="10 11">
    <name type="scientific">Undibacterium rugosum</name>
    <dbReference type="NCBI Taxonomy" id="2762291"/>
    <lineage>
        <taxon>Bacteria</taxon>
        <taxon>Pseudomonadati</taxon>
        <taxon>Pseudomonadota</taxon>
        <taxon>Betaproteobacteria</taxon>
        <taxon>Burkholderiales</taxon>
        <taxon>Oxalobacteraceae</taxon>
        <taxon>Undibacterium</taxon>
    </lineage>
</organism>
<comment type="cofactor">
    <cofactor evidence="6">
        <name>Zn(2+)</name>
        <dbReference type="ChEBI" id="CHEBI:29105"/>
    </cofactor>
    <text evidence="6">Binds 1 zinc ion per subunit.</text>
</comment>
<dbReference type="Pfam" id="PF01435">
    <property type="entry name" value="Peptidase_M48"/>
    <property type="match status" value="1"/>
</dbReference>
<feature type="domain" description="DUF7092" evidence="9">
    <location>
        <begin position="13"/>
        <end position="86"/>
    </location>
</feature>
<dbReference type="EMBL" id="JACOGG010000004">
    <property type="protein sequence ID" value="MBC3934700.1"/>
    <property type="molecule type" value="Genomic_DNA"/>
</dbReference>
<feature type="domain" description="Peptidase M48" evidence="8">
    <location>
        <begin position="197"/>
        <end position="356"/>
    </location>
</feature>
<evidence type="ECO:0000256" key="7">
    <source>
        <dbReference type="SAM" id="Phobius"/>
    </source>
</evidence>
<keyword evidence="4 6" id="KW-0862">Zinc</keyword>
<reference evidence="10" key="1">
    <citation type="submission" date="2020-08" db="EMBL/GenBank/DDBJ databases">
        <title>Novel species isolated from subtropical streams in China.</title>
        <authorList>
            <person name="Lu H."/>
        </authorList>
    </citation>
    <scope>NUCLEOTIDE SEQUENCE</scope>
    <source>
        <strain evidence="10">CY7W</strain>
    </source>
</reference>
<evidence type="ECO:0000256" key="4">
    <source>
        <dbReference type="ARBA" id="ARBA00022833"/>
    </source>
</evidence>
<dbReference type="RefSeq" id="WP_186880319.1">
    <property type="nucleotide sequence ID" value="NZ_JACOGG010000004.1"/>
</dbReference>
<dbReference type="InterPro" id="IPR001915">
    <property type="entry name" value="Peptidase_M48"/>
</dbReference>
<dbReference type="PANTHER" id="PTHR22726">
    <property type="entry name" value="METALLOENDOPEPTIDASE OMA1"/>
    <property type="match status" value="1"/>
</dbReference>
<feature type="transmembrane region" description="Helical" evidence="7">
    <location>
        <begin position="102"/>
        <end position="124"/>
    </location>
</feature>
<dbReference type="GO" id="GO:0016020">
    <property type="term" value="C:membrane"/>
    <property type="evidence" value="ECO:0007669"/>
    <property type="project" value="TreeGrafter"/>
</dbReference>
<dbReference type="GO" id="GO:0046872">
    <property type="term" value="F:metal ion binding"/>
    <property type="evidence" value="ECO:0007669"/>
    <property type="project" value="UniProtKB-KW"/>
</dbReference>
<sequence length="361" mass="40310">MVLIFPGEGDVMQVLYFDGLHAQHRSAELQDHGDVLELIGEAWTQRYSKAQTQLDELFLAAPGLLRFPDGSHAEVQAASDKQTLRQMMAYQPGLVERWQSRWMLALLAIVLMAAMLFSVYRWLIPAIADRAVNWVPVVTERELGAKLMTALDEHTFKPSLLTDAQILQAEQLLKRIKPAKALFPIHLEVRDSGQFGPNAFALPGGTVVVTDQMIRLLQTGKDDLLNPEAEERLAAVLAHEVGHIQYRHPMRGLISDSMVTVMMATLFGDFSVVMTVAPGLLLKMDYSRDAESEADAYAFARLQALGISPDRFAELFEMLSKKSDSAMNSLPIWMRKSLDYVSSHPNPRLRIERARAAAAAK</sequence>
<comment type="caution">
    <text evidence="10">The sequence shown here is derived from an EMBL/GenBank/DDBJ whole genome shotgun (WGS) entry which is preliminary data.</text>
</comment>
<dbReference type="Gene3D" id="3.30.2010.10">
    <property type="entry name" value="Metalloproteases ('zincins'), catalytic domain"/>
    <property type="match status" value="1"/>
</dbReference>
<protein>
    <submittedName>
        <fullName evidence="10">M48 family metallopeptidase</fullName>
    </submittedName>
</protein>
<dbReference type="CDD" id="cd07332">
    <property type="entry name" value="M48C_Oma1_like"/>
    <property type="match status" value="1"/>
</dbReference>
<evidence type="ECO:0000259" key="9">
    <source>
        <dbReference type="Pfam" id="PF23368"/>
    </source>
</evidence>
<evidence type="ECO:0000259" key="8">
    <source>
        <dbReference type="Pfam" id="PF01435"/>
    </source>
</evidence>
<dbReference type="Pfam" id="PF23368">
    <property type="entry name" value="DUF7092"/>
    <property type="match status" value="1"/>
</dbReference>
<keyword evidence="7" id="KW-0812">Transmembrane</keyword>
<feature type="transmembrane region" description="Helical" evidence="7">
    <location>
        <begin position="258"/>
        <end position="282"/>
    </location>
</feature>
<name>A0A923KYN4_9BURK</name>
<evidence type="ECO:0000256" key="6">
    <source>
        <dbReference type="RuleBase" id="RU003983"/>
    </source>
</evidence>
<evidence type="ECO:0000256" key="2">
    <source>
        <dbReference type="ARBA" id="ARBA00022723"/>
    </source>
</evidence>
<proteinExistence type="inferred from homology"/>
<gene>
    <name evidence="10" type="ORF">H8K47_04945</name>
</gene>
<dbReference type="GO" id="GO:0004222">
    <property type="term" value="F:metalloendopeptidase activity"/>
    <property type="evidence" value="ECO:0007669"/>
    <property type="project" value="InterPro"/>
</dbReference>